<dbReference type="RefSeq" id="WP_033359127.1">
    <property type="nucleotide sequence ID" value="NZ_CP073767.1"/>
</dbReference>
<dbReference type="EMBL" id="CP073767">
    <property type="protein sequence ID" value="UWZ51595.1"/>
    <property type="molecule type" value="Genomic_DNA"/>
</dbReference>
<sequence>MTIVLNHTIVPVGDRMRGARLLAGLLGVEAGEPVGPFAPVRVNADLTLDFDDRFGARPGHYAFLVDDAVFDAALAFAERSGLAWGSAPRQVDRQVNHLGGGRGVYVLDPDGIAYELFTAVP</sequence>
<evidence type="ECO:0000259" key="1">
    <source>
        <dbReference type="PROSITE" id="PS51819"/>
    </source>
</evidence>
<reference evidence="2" key="1">
    <citation type="submission" date="2021-04" db="EMBL/GenBank/DDBJ databases">
        <title>Dactylosporangium aurantiacum NRRL B-8018 full assembly.</title>
        <authorList>
            <person name="Hartkoorn R.C."/>
            <person name="Beaudoing E."/>
            <person name="Hot D."/>
        </authorList>
    </citation>
    <scope>NUCLEOTIDE SEQUENCE</scope>
    <source>
        <strain evidence="2">NRRL B-8018</strain>
    </source>
</reference>
<evidence type="ECO:0000313" key="2">
    <source>
        <dbReference type="EMBL" id="UWZ51595.1"/>
    </source>
</evidence>
<name>A0A9Q9MEM1_9ACTN</name>
<dbReference type="Gene3D" id="3.10.180.10">
    <property type="entry name" value="2,3-Dihydroxybiphenyl 1,2-Dioxygenase, domain 1"/>
    <property type="match status" value="1"/>
</dbReference>
<dbReference type="InterPro" id="IPR037523">
    <property type="entry name" value="VOC_core"/>
</dbReference>
<dbReference type="CDD" id="cd08351">
    <property type="entry name" value="ChaP_like"/>
    <property type="match status" value="1"/>
</dbReference>
<dbReference type="SUPFAM" id="SSF54593">
    <property type="entry name" value="Glyoxalase/Bleomycin resistance protein/Dihydroxybiphenyl dioxygenase"/>
    <property type="match status" value="1"/>
</dbReference>
<dbReference type="Proteomes" id="UP001058003">
    <property type="component" value="Chromosome"/>
</dbReference>
<feature type="domain" description="VOC" evidence="1">
    <location>
        <begin position="4"/>
        <end position="119"/>
    </location>
</feature>
<proteinExistence type="predicted"/>
<dbReference type="InterPro" id="IPR029068">
    <property type="entry name" value="Glyas_Bleomycin-R_OHBP_Dase"/>
</dbReference>
<dbReference type="AlphaFoldDB" id="A0A9Q9MEM1"/>
<evidence type="ECO:0000313" key="3">
    <source>
        <dbReference type="Proteomes" id="UP001058003"/>
    </source>
</evidence>
<dbReference type="PROSITE" id="PS51819">
    <property type="entry name" value="VOC"/>
    <property type="match status" value="1"/>
</dbReference>
<keyword evidence="3" id="KW-1185">Reference proteome</keyword>
<dbReference type="OrthoDB" id="9810341at2"/>
<gene>
    <name evidence="2" type="ORF">Daura_33270</name>
</gene>
<organism evidence="2 3">
    <name type="scientific">Dactylosporangium aurantiacum</name>
    <dbReference type="NCBI Taxonomy" id="35754"/>
    <lineage>
        <taxon>Bacteria</taxon>
        <taxon>Bacillati</taxon>
        <taxon>Actinomycetota</taxon>
        <taxon>Actinomycetes</taxon>
        <taxon>Micromonosporales</taxon>
        <taxon>Micromonosporaceae</taxon>
        <taxon>Dactylosporangium</taxon>
    </lineage>
</organism>
<protein>
    <submittedName>
        <fullName evidence="2">VOC family protein</fullName>
    </submittedName>
</protein>
<dbReference type="KEGG" id="daur:Daura_33270"/>
<accession>A0A9Q9MEM1</accession>